<dbReference type="SUPFAM" id="SSF55781">
    <property type="entry name" value="GAF domain-like"/>
    <property type="match status" value="2"/>
</dbReference>
<dbReference type="SUPFAM" id="SSF55874">
    <property type="entry name" value="ATPase domain of HSP90 chaperone/DNA topoisomerase II/histidine kinase"/>
    <property type="match status" value="1"/>
</dbReference>
<dbReference type="Pfam" id="PF07730">
    <property type="entry name" value="HisKA_3"/>
    <property type="match status" value="1"/>
</dbReference>
<dbReference type="InterPro" id="IPR050482">
    <property type="entry name" value="Sensor_HK_TwoCompSys"/>
</dbReference>
<feature type="domain" description="GAF" evidence="6">
    <location>
        <begin position="197"/>
        <end position="342"/>
    </location>
</feature>
<gene>
    <name evidence="8" type="ORF">HH215_07945</name>
</gene>
<keyword evidence="4 8" id="KW-0418">Kinase</keyword>
<evidence type="ECO:0000313" key="8">
    <source>
        <dbReference type="EMBL" id="QJD83112.1"/>
    </source>
</evidence>
<evidence type="ECO:0000313" key="9">
    <source>
        <dbReference type="Proteomes" id="UP000502248"/>
    </source>
</evidence>
<feature type="domain" description="Histidine kinase/HSP90-like ATPase" evidence="7">
    <location>
        <begin position="448"/>
        <end position="542"/>
    </location>
</feature>
<dbReference type="RefSeq" id="WP_169279409.1">
    <property type="nucleotide sequence ID" value="NZ_CP051680.1"/>
</dbReference>
<dbReference type="InterPro" id="IPR011712">
    <property type="entry name" value="Sig_transdc_His_kin_sub3_dim/P"/>
</dbReference>
<dbReference type="CDD" id="cd16917">
    <property type="entry name" value="HATPase_UhpB-NarQ-NarX-like"/>
    <property type="match status" value="1"/>
</dbReference>
<dbReference type="EC" id="2.7.13.3" evidence="2"/>
<dbReference type="Pfam" id="PF02518">
    <property type="entry name" value="HATPase_c"/>
    <property type="match status" value="1"/>
</dbReference>
<keyword evidence="5" id="KW-0902">Two-component regulatory system</keyword>
<evidence type="ECO:0000256" key="3">
    <source>
        <dbReference type="ARBA" id="ARBA00022679"/>
    </source>
</evidence>
<protein>
    <recommendedName>
        <fullName evidence="2">histidine kinase</fullName>
        <ecNumber evidence="2">2.7.13.3</ecNumber>
    </recommendedName>
</protein>
<dbReference type="SMART" id="SM00387">
    <property type="entry name" value="HATPase_c"/>
    <property type="match status" value="1"/>
</dbReference>
<organism evidence="8 9">
    <name type="scientific">Cohnella herbarum</name>
    <dbReference type="NCBI Taxonomy" id="2728023"/>
    <lineage>
        <taxon>Bacteria</taxon>
        <taxon>Bacillati</taxon>
        <taxon>Bacillota</taxon>
        <taxon>Bacilli</taxon>
        <taxon>Bacillales</taxon>
        <taxon>Paenibacillaceae</taxon>
        <taxon>Cohnella</taxon>
    </lineage>
</organism>
<dbReference type="InterPro" id="IPR003018">
    <property type="entry name" value="GAF"/>
</dbReference>
<name>A0A7Z2VHF5_9BACL</name>
<dbReference type="InterPro" id="IPR036890">
    <property type="entry name" value="HATPase_C_sf"/>
</dbReference>
<dbReference type="GO" id="GO:0016020">
    <property type="term" value="C:membrane"/>
    <property type="evidence" value="ECO:0007669"/>
    <property type="project" value="InterPro"/>
</dbReference>
<dbReference type="Gene3D" id="3.30.565.10">
    <property type="entry name" value="Histidine kinase-like ATPase, C-terminal domain"/>
    <property type="match status" value="1"/>
</dbReference>
<proteinExistence type="predicted"/>
<keyword evidence="9" id="KW-1185">Reference proteome</keyword>
<evidence type="ECO:0000256" key="1">
    <source>
        <dbReference type="ARBA" id="ARBA00000085"/>
    </source>
</evidence>
<dbReference type="Gene3D" id="3.30.450.40">
    <property type="match status" value="2"/>
</dbReference>
<dbReference type="GO" id="GO:0000155">
    <property type="term" value="F:phosphorelay sensor kinase activity"/>
    <property type="evidence" value="ECO:0007669"/>
    <property type="project" value="InterPro"/>
</dbReference>
<dbReference type="GO" id="GO:0046983">
    <property type="term" value="F:protein dimerization activity"/>
    <property type="evidence" value="ECO:0007669"/>
    <property type="project" value="InterPro"/>
</dbReference>
<dbReference type="InterPro" id="IPR029016">
    <property type="entry name" value="GAF-like_dom_sf"/>
</dbReference>
<dbReference type="Gene3D" id="1.20.5.1930">
    <property type="match status" value="1"/>
</dbReference>
<dbReference type="KEGG" id="cheb:HH215_07945"/>
<evidence type="ECO:0000256" key="2">
    <source>
        <dbReference type="ARBA" id="ARBA00012438"/>
    </source>
</evidence>
<dbReference type="PANTHER" id="PTHR24421">
    <property type="entry name" value="NITRATE/NITRITE SENSOR PROTEIN NARX-RELATED"/>
    <property type="match status" value="1"/>
</dbReference>
<dbReference type="Proteomes" id="UP000502248">
    <property type="component" value="Chromosome"/>
</dbReference>
<evidence type="ECO:0000259" key="6">
    <source>
        <dbReference type="SMART" id="SM00065"/>
    </source>
</evidence>
<dbReference type="SMART" id="SM00065">
    <property type="entry name" value="GAF"/>
    <property type="match status" value="2"/>
</dbReference>
<reference evidence="8 9" key="1">
    <citation type="submission" date="2020-04" db="EMBL/GenBank/DDBJ databases">
        <title>Genome sequencing of novel species.</title>
        <authorList>
            <person name="Heo J."/>
            <person name="Kim S.-J."/>
            <person name="Kim J.-S."/>
            <person name="Hong S.-B."/>
            <person name="Kwon S.-W."/>
        </authorList>
    </citation>
    <scope>NUCLEOTIDE SEQUENCE [LARGE SCALE GENOMIC DNA]</scope>
    <source>
        <strain evidence="8 9">MFER-1</strain>
    </source>
</reference>
<dbReference type="PANTHER" id="PTHR24421:SF40">
    <property type="entry name" value="SENSOR HISTIDINE KINASE YHCY"/>
    <property type="match status" value="1"/>
</dbReference>
<evidence type="ECO:0000259" key="7">
    <source>
        <dbReference type="SMART" id="SM00387"/>
    </source>
</evidence>
<accession>A0A7Z2VHF5</accession>
<feature type="domain" description="GAF" evidence="6">
    <location>
        <begin position="25"/>
        <end position="176"/>
    </location>
</feature>
<dbReference type="AlphaFoldDB" id="A0A7Z2VHF5"/>
<dbReference type="EMBL" id="CP051680">
    <property type="protein sequence ID" value="QJD83112.1"/>
    <property type="molecule type" value="Genomic_DNA"/>
</dbReference>
<dbReference type="Pfam" id="PF13185">
    <property type="entry name" value="GAF_2"/>
    <property type="match status" value="2"/>
</dbReference>
<sequence>MPREIRTNELLALKEIAELLNTTNEMNEMLNDVLQKLMEVTAFTTGWIFLTYDHPGNPCAAWHRLPPALTAGNYSLMCGEDCSCIIRYKQNGLDRATNIIECKRISYAIANGVGDTEGITHHATVPLNAGSESFGLLNVAMPGKVRYSEDELALLQAVALQIGMAIKRIRLYQAQERNAALYAKLGDVIQRINSIPDLNQLQVKAVHIIGNAFDWAHVSLFVHRNQELSLRAQYKENRVDEKWQALSHDESGLVSKAFRHNRLIIESHSGKECPSTLSEVGVPHYVSAAAIPLRARGRPFGVLLISSPNHEQFDEMHEDFMYSLGDHLTLSIENLRIYEQRSELALLEERNRMARDLHDSVIQKVFSLSFMAKGAEAVLGGDSPIVKQSLQEIGQLSQEVLKEMRELIWQLRPAGLENGLLPALKQYGQTLDLTVYEQAEGIMELPRAIEEALWRIGQEALNNVKKHAGTNVAYIRLTKSETGTSLEITDKGTGFSNEKKKGKLTMGMMSMRERAEALGGEITISSGKGQASTVKVTIPVHVVEEKCSEEKEQL</sequence>
<dbReference type="InterPro" id="IPR003594">
    <property type="entry name" value="HATPase_dom"/>
</dbReference>
<comment type="catalytic activity">
    <reaction evidence="1">
        <text>ATP + protein L-histidine = ADP + protein N-phospho-L-histidine.</text>
        <dbReference type="EC" id="2.7.13.3"/>
    </reaction>
</comment>
<evidence type="ECO:0000256" key="4">
    <source>
        <dbReference type="ARBA" id="ARBA00022777"/>
    </source>
</evidence>
<keyword evidence="3" id="KW-0808">Transferase</keyword>
<evidence type="ECO:0000256" key="5">
    <source>
        <dbReference type="ARBA" id="ARBA00023012"/>
    </source>
</evidence>